<gene>
    <name evidence="1" type="ORF">PY32053_02239</name>
</gene>
<accession>A0A386UMG9</accession>
<dbReference type="AlphaFoldDB" id="A0A386UMG9"/>
<proteinExistence type="predicted"/>
<organism evidence="1 2">
    <name type="scientific">Paracoccus yeei</name>
    <dbReference type="NCBI Taxonomy" id="147645"/>
    <lineage>
        <taxon>Bacteria</taxon>
        <taxon>Pseudomonadati</taxon>
        <taxon>Pseudomonadota</taxon>
        <taxon>Alphaproteobacteria</taxon>
        <taxon>Rhodobacterales</taxon>
        <taxon>Paracoccaceae</taxon>
        <taxon>Paracoccus</taxon>
    </lineage>
</organism>
<sequence>MGLQCVKSALPVSLAPGFWFAGRQCLLLKIHLTSRGSASS</sequence>
<reference evidence="2" key="1">
    <citation type="submission" date="2018-07" db="EMBL/GenBank/DDBJ databases">
        <title>Genome Structure of the Opportunistic Pathogen Paracoccus yeei (Alphaproteobacteria) and Identification of Putative Virulence Factors.</title>
        <authorList>
            <person name="Lasek R."/>
            <person name="Szuplewska M."/>
            <person name="Mitura M."/>
            <person name="Decewicz P."/>
            <person name="Chmielowska C."/>
            <person name="Pawlot A."/>
            <person name="Sentkowska D."/>
            <person name="Czarnecki J."/>
            <person name="Bartosik D."/>
        </authorList>
    </citation>
    <scope>NUCLEOTIDE SEQUENCE [LARGE SCALE GENOMIC DNA]</scope>
    <source>
        <strain evidence="2">CCUG 32053</strain>
    </source>
</reference>
<dbReference type="Proteomes" id="UP000272010">
    <property type="component" value="Chromosome"/>
</dbReference>
<dbReference type="EMBL" id="CP031078">
    <property type="protein sequence ID" value="AYF01847.1"/>
    <property type="molecule type" value="Genomic_DNA"/>
</dbReference>
<evidence type="ECO:0000313" key="2">
    <source>
        <dbReference type="Proteomes" id="UP000272010"/>
    </source>
</evidence>
<protein>
    <submittedName>
        <fullName evidence="1">Uncharacterized protein</fullName>
    </submittedName>
</protein>
<name>A0A386UMG9_9RHOB</name>
<evidence type="ECO:0000313" key="1">
    <source>
        <dbReference type="EMBL" id="AYF01847.1"/>
    </source>
</evidence>